<feature type="region of interest" description="Disordered" evidence="1">
    <location>
        <begin position="191"/>
        <end position="213"/>
    </location>
</feature>
<reference evidence="2" key="1">
    <citation type="journal article" date="2014" name="Int. J. Syst. Evol. Microbiol.">
        <title>Complete genome sequence of Corynebacterium casei LMG S-19264T (=DSM 44701T), isolated from a smear-ripened cheese.</title>
        <authorList>
            <consortium name="US DOE Joint Genome Institute (JGI-PGF)"/>
            <person name="Walter F."/>
            <person name="Albersmeier A."/>
            <person name="Kalinowski J."/>
            <person name="Ruckert C."/>
        </authorList>
    </citation>
    <scope>NUCLEOTIDE SEQUENCE</scope>
    <source>
        <strain evidence="2">JCM 5016</strain>
    </source>
</reference>
<dbReference type="Proteomes" id="UP000623010">
    <property type="component" value="Unassembled WGS sequence"/>
</dbReference>
<organism evidence="2 3">
    <name type="scientific">Streptomyces echinoruber</name>
    <dbReference type="NCBI Taxonomy" id="68898"/>
    <lineage>
        <taxon>Bacteria</taxon>
        <taxon>Bacillati</taxon>
        <taxon>Actinomycetota</taxon>
        <taxon>Actinomycetes</taxon>
        <taxon>Kitasatosporales</taxon>
        <taxon>Streptomycetaceae</taxon>
        <taxon>Streptomyces</taxon>
    </lineage>
</organism>
<comment type="caution">
    <text evidence="2">The sequence shown here is derived from an EMBL/GenBank/DDBJ whole genome shotgun (WGS) entry which is preliminary data.</text>
</comment>
<dbReference type="AlphaFoldDB" id="A0A918RLI5"/>
<accession>A0A918RLI5</accession>
<evidence type="ECO:0000256" key="1">
    <source>
        <dbReference type="SAM" id="MobiDB-lite"/>
    </source>
</evidence>
<evidence type="ECO:0000313" key="3">
    <source>
        <dbReference type="Proteomes" id="UP000623010"/>
    </source>
</evidence>
<protein>
    <submittedName>
        <fullName evidence="2">Uncharacterized protein</fullName>
    </submittedName>
</protein>
<name>A0A918RLI5_9ACTN</name>
<keyword evidence="3" id="KW-1185">Reference proteome</keyword>
<gene>
    <name evidence="2" type="ORF">GCM10010389_45550</name>
</gene>
<sequence>MTKPTFPRVFVAQRDEDVSGVSGEGVIVEGVMFSDGWVVTHWLDQPPMHEPKTDVWHNKGSRPFERIHGHGGSTRILWADEVEAARRELAADIIEAFDVPGWVGGPDAEREVLRRQVERAIQAVQDGQAAPVEVGDERIVQAVMPIVDQLLKQRDRARAAAGRAYKLADRWEAAHGSSAFLVRVAGAELRDELDGEQPAPSTSATEHTRTSACEGVTGTRGLLEHVGIDTCGRDITVDGRVVDPAPTGGGQDDDPPVQCWHTEPGSPCDWNVCRQPERLAAGDRGTDPADRAQAVRTIAHHVPTEAYTGWTDQAPADDEDAQRTARRTSMRTLLDRAEHRLIDTLGVSGAALLRQHVETEIRDADQARALAAQAQDLLGVAHETSNRAEKERAAAVAELERMRGLLTAENKRANDAIDREEAADRARAEAQRDRDQHAVTLAEVLRHFTEHGHPGEPCVRTGWIQTETVDRWRAVIAPTVERPWWKQLADAVAELEQTQAVIDRVREVAERWAPQLLPRSEAHRLLTDLRDALQQPTTEQ</sequence>
<evidence type="ECO:0000313" key="2">
    <source>
        <dbReference type="EMBL" id="GHA01112.1"/>
    </source>
</evidence>
<reference evidence="2" key="2">
    <citation type="submission" date="2020-09" db="EMBL/GenBank/DDBJ databases">
        <authorList>
            <person name="Sun Q."/>
            <person name="Ohkuma M."/>
        </authorList>
    </citation>
    <scope>NUCLEOTIDE SEQUENCE</scope>
    <source>
        <strain evidence="2">JCM 5016</strain>
    </source>
</reference>
<dbReference type="RefSeq" id="WP_190059322.1">
    <property type="nucleotide sequence ID" value="NZ_BMWH01000020.1"/>
</dbReference>
<proteinExistence type="predicted"/>
<dbReference type="EMBL" id="BMWH01000020">
    <property type="protein sequence ID" value="GHA01112.1"/>
    <property type="molecule type" value="Genomic_DNA"/>
</dbReference>